<gene>
    <name evidence="2" type="ORF">ACFQJ9_05140</name>
</gene>
<dbReference type="PANTHER" id="PTHR35610">
    <property type="entry name" value="3-ISOPROPYLMALATE DEHYDRATASE-RELATED"/>
    <property type="match status" value="1"/>
</dbReference>
<dbReference type="AlphaFoldDB" id="A0ABD5Z0Z3"/>
<accession>A0ABD5Z0Z3</accession>
<evidence type="ECO:0000256" key="1">
    <source>
        <dbReference type="SAM" id="MobiDB-lite"/>
    </source>
</evidence>
<feature type="region of interest" description="Disordered" evidence="1">
    <location>
        <begin position="230"/>
        <end position="253"/>
    </location>
</feature>
<reference evidence="2 3" key="1">
    <citation type="journal article" date="2019" name="Int. J. Syst. Evol. Microbiol.">
        <title>The Global Catalogue of Microorganisms (GCM) 10K type strain sequencing project: providing services to taxonomists for standard genome sequencing and annotation.</title>
        <authorList>
            <consortium name="The Broad Institute Genomics Platform"/>
            <consortium name="The Broad Institute Genome Sequencing Center for Infectious Disease"/>
            <person name="Wu L."/>
            <person name="Ma J."/>
        </authorList>
    </citation>
    <scope>NUCLEOTIDE SEQUENCE [LARGE SCALE GENOMIC DNA]</scope>
    <source>
        <strain evidence="2 3">XZGYJ-43</strain>
    </source>
</reference>
<dbReference type="Proteomes" id="UP001596447">
    <property type="component" value="Unassembled WGS sequence"/>
</dbReference>
<dbReference type="RefSeq" id="WP_279528769.1">
    <property type="nucleotide sequence ID" value="NZ_CP122312.1"/>
</dbReference>
<proteinExistence type="predicted"/>
<name>A0ABD5Z0Z3_9EURY</name>
<organism evidence="2 3">
    <name type="scientific">Halospeciosus flavus</name>
    <dbReference type="NCBI Taxonomy" id="3032283"/>
    <lineage>
        <taxon>Archaea</taxon>
        <taxon>Methanobacteriati</taxon>
        <taxon>Methanobacteriota</taxon>
        <taxon>Stenosarchaea group</taxon>
        <taxon>Halobacteria</taxon>
        <taxon>Halobacteriales</taxon>
        <taxon>Halobacteriaceae</taxon>
        <taxon>Halospeciosus</taxon>
    </lineage>
</organism>
<dbReference type="PANTHER" id="PTHR35610:SF8">
    <property type="entry name" value="3-ISOPROPYLMALATE DEHYDRATASE"/>
    <property type="match status" value="1"/>
</dbReference>
<dbReference type="InterPro" id="IPR038389">
    <property type="entry name" value="PSMG2_sf"/>
</dbReference>
<dbReference type="Pfam" id="PF09754">
    <property type="entry name" value="PAC2"/>
    <property type="match status" value="1"/>
</dbReference>
<dbReference type="InterPro" id="IPR019151">
    <property type="entry name" value="Proteasome_assmbl_chaperone_2"/>
</dbReference>
<protein>
    <submittedName>
        <fullName evidence="2">Proteasome assembly chaperone family protein</fullName>
    </submittedName>
</protein>
<comment type="caution">
    <text evidence="2">The sequence shown here is derived from an EMBL/GenBank/DDBJ whole genome shotgun (WGS) entry which is preliminary data.</text>
</comment>
<keyword evidence="3" id="KW-1185">Reference proteome</keyword>
<dbReference type="Gene3D" id="3.40.50.10900">
    <property type="entry name" value="PAC-like subunit"/>
    <property type="match status" value="1"/>
</dbReference>
<keyword evidence="2" id="KW-0647">Proteasome</keyword>
<dbReference type="GO" id="GO:0000502">
    <property type="term" value="C:proteasome complex"/>
    <property type="evidence" value="ECO:0007669"/>
    <property type="project" value="UniProtKB-KW"/>
</dbReference>
<evidence type="ECO:0000313" key="2">
    <source>
        <dbReference type="EMBL" id="MFC7198810.1"/>
    </source>
</evidence>
<evidence type="ECO:0000313" key="3">
    <source>
        <dbReference type="Proteomes" id="UP001596447"/>
    </source>
</evidence>
<dbReference type="SUPFAM" id="SSF159659">
    <property type="entry name" value="Cgl1923-like"/>
    <property type="match status" value="1"/>
</dbReference>
<sequence length="253" mass="27511">MPEDVTDVTFHRETELGAEEPTLIEGLPGTGLVASITADYVTTHLDLEQHGTLRSEAFPPAASFADGLVQDTVRVYSGTDPDVMTLQSDVPIPPVAFPAMSDCIHEDLAEEFGRVIFVAGIPAQTDEQRSDVFGVATTKELRAELEENDIEIAQEDGVVGGVTGSLVNTCHQEDVPATLLLVRSEPRLPDPGAARAVIENALEPLVDFDIDTGELAEQAEEIQQQKQQIMQQMQQLQQGQQGQEPTQTQSMYE</sequence>
<dbReference type="EMBL" id="JBHTAR010000011">
    <property type="protein sequence ID" value="MFC7198810.1"/>
    <property type="molecule type" value="Genomic_DNA"/>
</dbReference>